<reference evidence="2 3" key="1">
    <citation type="submission" date="2019-03" db="EMBL/GenBank/DDBJ databases">
        <title>Genomic Encyclopedia of Type Strains, Phase IV (KMG-IV): sequencing the most valuable type-strain genomes for metagenomic binning, comparative biology and taxonomic classification.</title>
        <authorList>
            <person name="Goeker M."/>
        </authorList>
    </citation>
    <scope>NUCLEOTIDE SEQUENCE [LARGE SCALE GENOMIC DNA]</scope>
    <source>
        <strain evidence="2 3">DSM 29481</strain>
    </source>
</reference>
<protein>
    <submittedName>
        <fullName evidence="2">Putative integral membrane protein (TIGR02327 family)</fullName>
    </submittedName>
</protein>
<dbReference type="Pfam" id="PF06612">
    <property type="entry name" value="DUF1146"/>
    <property type="match status" value="1"/>
</dbReference>
<evidence type="ECO:0000256" key="1">
    <source>
        <dbReference type="SAM" id="Phobius"/>
    </source>
</evidence>
<evidence type="ECO:0000313" key="3">
    <source>
        <dbReference type="Proteomes" id="UP000295773"/>
    </source>
</evidence>
<comment type="caution">
    <text evidence="2">The sequence shown here is derived from an EMBL/GenBank/DDBJ whole genome shotgun (WGS) entry which is preliminary data.</text>
</comment>
<dbReference type="GeneID" id="73794283"/>
<keyword evidence="1" id="KW-0472">Membrane</keyword>
<name>A0A4R3T839_9FIRM</name>
<keyword evidence="3" id="KW-1185">Reference proteome</keyword>
<dbReference type="RefSeq" id="WP_008690970.1">
    <property type="nucleotide sequence ID" value="NZ_AP024510.1"/>
</dbReference>
<feature type="transmembrane region" description="Helical" evidence="1">
    <location>
        <begin position="43"/>
        <end position="64"/>
    </location>
</feature>
<sequence length="67" mass="7672">MRYFLITFTVYLFCFAASFWALSSVKFDRFCDVHKPGKVQCLLLLLALALGYLVAQFLLNISLFNGL</sequence>
<proteinExistence type="predicted"/>
<keyword evidence="1" id="KW-0812">Transmembrane</keyword>
<dbReference type="InterPro" id="IPR009526">
    <property type="entry name" value="DUF1146"/>
</dbReference>
<evidence type="ECO:0000313" key="2">
    <source>
        <dbReference type="EMBL" id="TCU57660.1"/>
    </source>
</evidence>
<keyword evidence="1" id="KW-1133">Transmembrane helix</keyword>
<gene>
    <name evidence="2" type="ORF">EDD61_11747</name>
</gene>
<accession>A0A4R3T839</accession>
<organism evidence="2 3">
    <name type="scientific">Longicatena caecimuris</name>
    <dbReference type="NCBI Taxonomy" id="1796635"/>
    <lineage>
        <taxon>Bacteria</taxon>
        <taxon>Bacillati</taxon>
        <taxon>Bacillota</taxon>
        <taxon>Erysipelotrichia</taxon>
        <taxon>Erysipelotrichales</taxon>
        <taxon>Erysipelotrichaceae</taxon>
        <taxon>Longicatena</taxon>
    </lineage>
</organism>
<dbReference type="AlphaFoldDB" id="A0A4R3T839"/>
<dbReference type="Proteomes" id="UP000295773">
    <property type="component" value="Unassembled WGS sequence"/>
</dbReference>
<dbReference type="EMBL" id="SMBP01000017">
    <property type="protein sequence ID" value="TCU57660.1"/>
    <property type="molecule type" value="Genomic_DNA"/>
</dbReference>